<dbReference type="AlphaFoldDB" id="C0P6W3"/>
<dbReference type="EMBL" id="BT086511">
    <property type="protein sequence ID" value="ACR36864.1"/>
    <property type="molecule type" value="mRNA"/>
</dbReference>
<feature type="compositionally biased region" description="Basic and acidic residues" evidence="1">
    <location>
        <begin position="304"/>
        <end position="319"/>
    </location>
</feature>
<sequence>MIADKHVGAAHLDHRRGEVRVVLVGRRRLGHLLDVASGDGVVQEAAVGLEQPARGEHVAVVAQVEGVVAAGVQRHLDLPSIVAGSGRRAELPELGGVGRVQRRVLAVHVAGEVVEPLLDRAAVGGPDAVAPEEDGDVLRVKRLDAEEGLHVDNVGVRRRQVVVDVLGHGDVAVAPPGLHVVPRPVAQVDGVPRRHGDDVGAGDGERADGLEPGLDPLDGVEPSHATVGQRVPLRLPLLPRLEHDRPVAALHEAVVVVHPEQGRRDRGVLHEDEPHLGEDHVLRDGARRMVEPDLQRGLRRRARERGTDQSQRRAGHQQEQRPPPLPPHQEPAVPIQDRSSCS</sequence>
<proteinExistence type="evidence at transcript level"/>
<name>C0P6W3_MAIZE</name>
<dbReference type="EMBL" id="BT064032">
    <property type="protein sequence ID" value="ACN28729.1"/>
    <property type="molecule type" value="mRNA"/>
</dbReference>
<feature type="region of interest" description="Disordered" evidence="1">
    <location>
        <begin position="188"/>
        <end position="208"/>
    </location>
</feature>
<protein>
    <submittedName>
        <fullName evidence="2">Uncharacterized protein</fullName>
    </submittedName>
</protein>
<feature type="region of interest" description="Disordered" evidence="1">
    <location>
        <begin position="265"/>
        <end position="342"/>
    </location>
</feature>
<accession>C0P6W3</accession>
<evidence type="ECO:0000256" key="1">
    <source>
        <dbReference type="SAM" id="MobiDB-lite"/>
    </source>
</evidence>
<evidence type="ECO:0000313" key="2">
    <source>
        <dbReference type="EMBL" id="ACN28729.1"/>
    </source>
</evidence>
<reference evidence="2" key="1">
    <citation type="journal article" date="2009" name="PLoS Genet.">
        <title>Sequencing, mapping, and analysis of 27,455 maize full-length cDNAs.</title>
        <authorList>
            <person name="Soderlund C."/>
            <person name="Descour A."/>
            <person name="Kudrna D."/>
            <person name="Bomhoff M."/>
            <person name="Boyd L."/>
            <person name="Currie J."/>
            <person name="Angelova A."/>
            <person name="Collura K."/>
            <person name="Wissotski M."/>
            <person name="Ashley E."/>
            <person name="Morrow D."/>
            <person name="Fernandes J."/>
            <person name="Walbot V."/>
            <person name="Yu Y."/>
        </authorList>
    </citation>
    <scope>NUCLEOTIDE SEQUENCE</scope>
    <source>
        <strain evidence="2">B73</strain>
    </source>
</reference>
<organism evidence="2">
    <name type="scientific">Zea mays</name>
    <name type="common">Maize</name>
    <dbReference type="NCBI Taxonomy" id="4577"/>
    <lineage>
        <taxon>Eukaryota</taxon>
        <taxon>Viridiplantae</taxon>
        <taxon>Streptophyta</taxon>
        <taxon>Embryophyta</taxon>
        <taxon>Tracheophyta</taxon>
        <taxon>Spermatophyta</taxon>
        <taxon>Magnoliopsida</taxon>
        <taxon>Liliopsida</taxon>
        <taxon>Poales</taxon>
        <taxon>Poaceae</taxon>
        <taxon>PACMAD clade</taxon>
        <taxon>Panicoideae</taxon>
        <taxon>Andropogonodae</taxon>
        <taxon>Andropogoneae</taxon>
        <taxon>Tripsacinae</taxon>
        <taxon>Zea</taxon>
    </lineage>
</organism>
<feature type="compositionally biased region" description="Basic and acidic residues" evidence="1">
    <location>
        <begin position="191"/>
        <end position="208"/>
    </location>
</feature>
<feature type="compositionally biased region" description="Basic and acidic residues" evidence="1">
    <location>
        <begin position="265"/>
        <end position="296"/>
    </location>
</feature>
<reference evidence="2" key="2">
    <citation type="submission" date="2012-06" db="EMBL/GenBank/DDBJ databases">
        <authorList>
            <person name="Yu Y."/>
            <person name="Currie J."/>
            <person name="Lomeli R."/>
            <person name="Angelova A."/>
            <person name="Collura K."/>
            <person name="Wissotski M."/>
            <person name="Campos D."/>
            <person name="Kudrna D."/>
            <person name="Golser W."/>
            <person name="Ashely E."/>
            <person name="Descour A."/>
            <person name="Fernandes J."/>
            <person name="Soderlund C."/>
            <person name="Walbot V."/>
        </authorList>
    </citation>
    <scope>NUCLEOTIDE SEQUENCE</scope>
    <source>
        <strain evidence="2">B73</strain>
    </source>
</reference>